<dbReference type="SUPFAM" id="SSF52058">
    <property type="entry name" value="L domain-like"/>
    <property type="match status" value="2"/>
</dbReference>
<dbReference type="PROSITE" id="PS50011">
    <property type="entry name" value="PROTEIN_KINASE_DOM"/>
    <property type="match status" value="1"/>
</dbReference>
<evidence type="ECO:0000313" key="7">
    <source>
        <dbReference type="EMBL" id="KAG0571063.1"/>
    </source>
</evidence>
<dbReference type="Gene3D" id="3.30.200.20">
    <property type="entry name" value="Phosphorylase Kinase, domain 1"/>
    <property type="match status" value="1"/>
</dbReference>
<dbReference type="InterPro" id="IPR008271">
    <property type="entry name" value="Ser/Thr_kinase_AS"/>
</dbReference>
<keyword evidence="8" id="KW-1185">Reference proteome</keyword>
<dbReference type="GO" id="GO:0005524">
    <property type="term" value="F:ATP binding"/>
    <property type="evidence" value="ECO:0007669"/>
    <property type="project" value="UniProtKB-UniRule"/>
</dbReference>
<dbReference type="InterPro" id="IPR011009">
    <property type="entry name" value="Kinase-like_dom_sf"/>
</dbReference>
<dbReference type="PANTHER" id="PTHR48006">
    <property type="entry name" value="LEUCINE-RICH REPEAT-CONTAINING PROTEIN DDB_G0281931-RELATED"/>
    <property type="match status" value="1"/>
</dbReference>
<dbReference type="FunFam" id="3.30.200.20:FF:000162">
    <property type="entry name" value="Adenine nucleotide alpha hydrolase-like domain kinase"/>
    <property type="match status" value="1"/>
</dbReference>
<protein>
    <recommendedName>
        <fullName evidence="6">Protein kinase domain-containing protein</fullName>
    </recommendedName>
</protein>
<dbReference type="InterPro" id="IPR000719">
    <property type="entry name" value="Prot_kinase_dom"/>
</dbReference>
<dbReference type="PROSITE" id="PS00107">
    <property type="entry name" value="PROTEIN_KINASE_ATP"/>
    <property type="match status" value="1"/>
</dbReference>
<keyword evidence="3" id="KW-0418">Kinase</keyword>
<dbReference type="InterPro" id="IPR051824">
    <property type="entry name" value="LRR_Rcpt-Like_S/T_Kinase"/>
</dbReference>
<dbReference type="FunFam" id="1.10.510.10:FF:000384">
    <property type="entry name" value="G-type lectin S-receptor-like serine/threonine-protein kinase"/>
    <property type="match status" value="1"/>
</dbReference>
<dbReference type="EMBL" id="CM026427">
    <property type="protein sequence ID" value="KAG0571063.1"/>
    <property type="molecule type" value="Genomic_DNA"/>
</dbReference>
<evidence type="ECO:0000313" key="8">
    <source>
        <dbReference type="Proteomes" id="UP000822688"/>
    </source>
</evidence>
<feature type="domain" description="Protein kinase" evidence="6">
    <location>
        <begin position="622"/>
        <end position="911"/>
    </location>
</feature>
<name>A0A8T0HJW3_CERPU</name>
<proteinExistence type="predicted"/>
<dbReference type="InterPro" id="IPR017441">
    <property type="entry name" value="Protein_kinase_ATP_BS"/>
</dbReference>
<dbReference type="PROSITE" id="PS00108">
    <property type="entry name" value="PROTEIN_KINASE_ST"/>
    <property type="match status" value="1"/>
</dbReference>
<comment type="caution">
    <text evidence="7">The sequence shown here is derived from an EMBL/GenBank/DDBJ whole genome shotgun (WGS) entry which is preliminary data.</text>
</comment>
<dbReference type="PANTHER" id="PTHR48006:SF34">
    <property type="entry name" value="OS08G0203700 PROTEIN"/>
    <property type="match status" value="1"/>
</dbReference>
<dbReference type="Proteomes" id="UP000822688">
    <property type="component" value="Chromosome 6"/>
</dbReference>
<keyword evidence="4 5" id="KW-0067">ATP-binding</keyword>
<dbReference type="Gene3D" id="1.10.510.10">
    <property type="entry name" value="Transferase(Phosphotransferase) domain 1"/>
    <property type="match status" value="1"/>
</dbReference>
<feature type="binding site" evidence="5">
    <location>
        <position position="651"/>
    </location>
    <ligand>
        <name>ATP</name>
        <dbReference type="ChEBI" id="CHEBI:30616"/>
    </ligand>
</feature>
<evidence type="ECO:0000256" key="2">
    <source>
        <dbReference type="ARBA" id="ARBA00022741"/>
    </source>
</evidence>
<dbReference type="GO" id="GO:0004672">
    <property type="term" value="F:protein kinase activity"/>
    <property type="evidence" value="ECO:0007669"/>
    <property type="project" value="InterPro"/>
</dbReference>
<evidence type="ECO:0000256" key="4">
    <source>
        <dbReference type="ARBA" id="ARBA00022840"/>
    </source>
</evidence>
<keyword evidence="1" id="KW-0808">Transferase</keyword>
<dbReference type="AlphaFoldDB" id="A0A8T0HJW3"/>
<gene>
    <name evidence="7" type="ORF">KC19_6G208300</name>
</gene>
<dbReference type="SMART" id="SM00220">
    <property type="entry name" value="S_TKc"/>
    <property type="match status" value="1"/>
</dbReference>
<accession>A0A8T0HJW3</accession>
<keyword evidence="2 5" id="KW-0547">Nucleotide-binding</keyword>
<dbReference type="Pfam" id="PF00069">
    <property type="entry name" value="Pkinase"/>
    <property type="match status" value="1"/>
</dbReference>
<dbReference type="CDD" id="cd14066">
    <property type="entry name" value="STKc_IRAK"/>
    <property type="match status" value="1"/>
</dbReference>
<dbReference type="SUPFAM" id="SSF56112">
    <property type="entry name" value="Protein kinase-like (PK-like)"/>
    <property type="match status" value="1"/>
</dbReference>
<organism evidence="7 8">
    <name type="scientific">Ceratodon purpureus</name>
    <name type="common">Fire moss</name>
    <name type="synonym">Dicranum purpureum</name>
    <dbReference type="NCBI Taxonomy" id="3225"/>
    <lineage>
        <taxon>Eukaryota</taxon>
        <taxon>Viridiplantae</taxon>
        <taxon>Streptophyta</taxon>
        <taxon>Embryophyta</taxon>
        <taxon>Bryophyta</taxon>
        <taxon>Bryophytina</taxon>
        <taxon>Bryopsida</taxon>
        <taxon>Dicranidae</taxon>
        <taxon>Pseudoditrichales</taxon>
        <taxon>Ditrichaceae</taxon>
        <taxon>Ceratodon</taxon>
    </lineage>
</organism>
<evidence type="ECO:0000256" key="1">
    <source>
        <dbReference type="ARBA" id="ARBA00022679"/>
    </source>
</evidence>
<evidence type="ECO:0000259" key="6">
    <source>
        <dbReference type="PROSITE" id="PS50011"/>
    </source>
</evidence>
<evidence type="ECO:0000256" key="5">
    <source>
        <dbReference type="PROSITE-ProRule" id="PRU10141"/>
    </source>
</evidence>
<dbReference type="Gene3D" id="3.80.10.10">
    <property type="entry name" value="Ribonuclease Inhibitor"/>
    <property type="match status" value="2"/>
</dbReference>
<evidence type="ECO:0000256" key="3">
    <source>
        <dbReference type="ARBA" id="ARBA00022777"/>
    </source>
</evidence>
<reference evidence="7 8" key="1">
    <citation type="submission" date="2020-06" db="EMBL/GenBank/DDBJ databases">
        <title>WGS assembly of Ceratodon purpureus strain R40.</title>
        <authorList>
            <person name="Carey S.B."/>
            <person name="Jenkins J."/>
            <person name="Shu S."/>
            <person name="Lovell J.T."/>
            <person name="Sreedasyam A."/>
            <person name="Maumus F."/>
            <person name="Tiley G.P."/>
            <person name="Fernandez-Pozo N."/>
            <person name="Barry K."/>
            <person name="Chen C."/>
            <person name="Wang M."/>
            <person name="Lipzen A."/>
            <person name="Daum C."/>
            <person name="Saski C.A."/>
            <person name="Payton A.C."/>
            <person name="Mcbreen J.C."/>
            <person name="Conrad R.E."/>
            <person name="Kollar L.M."/>
            <person name="Olsson S."/>
            <person name="Huttunen S."/>
            <person name="Landis J.B."/>
            <person name="Wickett N.J."/>
            <person name="Johnson M.G."/>
            <person name="Rensing S.A."/>
            <person name="Grimwood J."/>
            <person name="Schmutz J."/>
            <person name="Mcdaniel S.F."/>
        </authorList>
    </citation>
    <scope>NUCLEOTIDE SEQUENCE [LARGE SCALE GENOMIC DNA]</scope>
    <source>
        <strain evidence="7 8">R40</strain>
    </source>
</reference>
<sequence>MMGTTTSARGVRLGGGLQLLGCRRLHITLLFLVSTQLVGLYCIPANAQAPAPQPDPTKQNFTIFKQYEANALNSIRQNWTQQNEELSRVLNWNTRYPHPCYAIAYATISNNSQYEGAWRGVLCTPILRTSNVTGDYYDVSVTTLQLFGSNSSCGSDAVISTDYPAQCDFTGIKGVLPPEIGNLTNLQILWLPHNRELTGPVPIEIWKLPNLEIIRLSNNALIGTLPSSDDFNTSSNLRRIRLNNNNFSGSLRVSSEGTLFSSSLFYLDLGYNQLNGTVDFQGLNANHSDRLYSLLLNNNNFSGTFSTGPYLNPETLDLSNNAFTNIKFANYTGNTSFNRDVSNNQLSGPFPAESIINHEQWMCRDVSRNKYSGLLDFRGLDNISLNLNSTNFSKNNFDGSFYSGHFFNPVELDLSNNNFRNISFDVYNGTTDVYMPSLESLNMENNTFDGEFPEQLLKAPALHTLHAGHNQYSLLKLPDMQIQNFSIYGGVFLTNNIFGDIQIATQGPYSGNNLQYSNYLFLGSNPYCNNVNSVLLSRICRMNPDEATLLLNDAQKLSTKTKIIIGTSTSTVGIILLITALYVWRLMSRVQSLGIILKEFEKKEVKPNLYSYKEIKLATKNFDKRNKVGEGGFGVVYKGELLDGTVVAVKKLTMSSSQMLSEFLNEIVVISGLKHRNLVKLKGCCLGDGDQRMLVFEYVENKNLAEALSFHGNILENFEPPHLDWAARFNIIVGIARGLLYLHEDSQSPVIHRDIKPTNILLDKDYNAKIADFGLAYLFPTLNTEETHLTLEQVAGTRGYCSPEYAQHGHVSTALDVYSFGILILEIISGRKNIDLQKSEEEVYLHDWAWKLFEAQVTTTLIDSRMKHSSSDLEAITRVITVALACVQYKAAKRPKMHDVVPMILGNMPIADLYKTVENQRVLEGVVSSSNITRSDTSSSLWENDHPRIDEYSLLSNIHEIELTTRS</sequence>
<dbReference type="InterPro" id="IPR032675">
    <property type="entry name" value="LRR_dom_sf"/>
</dbReference>